<dbReference type="GO" id="GO:0005524">
    <property type="term" value="F:ATP binding"/>
    <property type="evidence" value="ECO:0007669"/>
    <property type="project" value="UniProtKB-UniRule"/>
</dbReference>
<keyword evidence="1 5" id="KW-0547">Nucleotide-binding</keyword>
<evidence type="ECO:0000259" key="8">
    <source>
        <dbReference type="PROSITE" id="PS50067"/>
    </source>
</evidence>
<dbReference type="PROSITE" id="PS50067">
    <property type="entry name" value="KINESIN_MOTOR_2"/>
    <property type="match status" value="1"/>
</dbReference>
<comment type="similarity">
    <text evidence="5">Belongs to the TRAFAC class myosin-kinesin ATPase superfamily. Kinesin family.</text>
</comment>
<dbReference type="CDD" id="cd01374">
    <property type="entry name" value="KISc_CENP_E"/>
    <property type="match status" value="1"/>
</dbReference>
<organism evidence="9 10">
    <name type="scientific">Tilletiaria anomala (strain ATCC 24038 / CBS 436.72 / UBC 951)</name>
    <dbReference type="NCBI Taxonomy" id="1037660"/>
    <lineage>
        <taxon>Eukaryota</taxon>
        <taxon>Fungi</taxon>
        <taxon>Dikarya</taxon>
        <taxon>Basidiomycota</taxon>
        <taxon>Ustilaginomycotina</taxon>
        <taxon>Exobasidiomycetes</taxon>
        <taxon>Georgefischeriales</taxon>
        <taxon>Tilletiariaceae</taxon>
        <taxon>Tilletiaria</taxon>
    </lineage>
</organism>
<proteinExistence type="inferred from homology"/>
<dbReference type="Gene3D" id="3.40.850.10">
    <property type="entry name" value="Kinesin motor domain"/>
    <property type="match status" value="1"/>
</dbReference>
<dbReference type="GeneID" id="25264554"/>
<evidence type="ECO:0000313" key="10">
    <source>
        <dbReference type="Proteomes" id="UP000027361"/>
    </source>
</evidence>
<evidence type="ECO:0000256" key="7">
    <source>
        <dbReference type="SAM" id="MobiDB-lite"/>
    </source>
</evidence>
<dbReference type="InterPro" id="IPR001752">
    <property type="entry name" value="Kinesin_motor_dom"/>
</dbReference>
<dbReference type="SUPFAM" id="SSF52540">
    <property type="entry name" value="P-loop containing nucleoside triphosphate hydrolases"/>
    <property type="match status" value="1"/>
</dbReference>
<feature type="region of interest" description="Disordered" evidence="7">
    <location>
        <begin position="903"/>
        <end position="943"/>
    </location>
</feature>
<dbReference type="PANTHER" id="PTHR47968">
    <property type="entry name" value="CENTROMERE PROTEIN E"/>
    <property type="match status" value="1"/>
</dbReference>
<dbReference type="InParanoid" id="A0A066W117"/>
<feature type="region of interest" description="Disordered" evidence="7">
    <location>
        <begin position="106"/>
        <end position="137"/>
    </location>
</feature>
<keyword evidence="2 5" id="KW-0067">ATP-binding</keyword>
<feature type="region of interest" description="Disordered" evidence="7">
    <location>
        <begin position="961"/>
        <end position="983"/>
    </location>
</feature>
<dbReference type="GO" id="GO:0003777">
    <property type="term" value="F:microtubule motor activity"/>
    <property type="evidence" value="ECO:0007669"/>
    <property type="project" value="InterPro"/>
</dbReference>
<sequence length="1017" mass="111403">MDPARSSEYTNGPMPVISAKMSGLQPFMPVPRHRTSSTKSLRNAASKDSFEASLFPSKVLGDPSFAESSDSGKELKVLDIYESLEDMPAPIPVARADESVRKSARVAQHEKSSLRLTTRTRPNLKSASPLKAALTSATPARVAPAPFNLSPSKAASPKVLAPPTSSMKGKCVLEDFEGPRPASPACTAAPIIRAKVTQGLSSRMTSRAGRGERVRPVSPLKESTRQGLGIQLEEARSSVVYEFEDNDLADSSFVYDVPRELGPGMASDEPVASNAQLEEQETVMVHVRLRPPKPQEECAWLTSPYESSITLAPAIAITRTQREVGHPHQFDGVHSGSSNAALYADVARPLVRAALAGYDAVVFAYGQTASGKTFTLSGDEQGQEAGIIPRAVRDVFRGIQQSESTREYLLRVSYLEIWNENVKDLLDPTNVPVVRDDRRKGAKGTLVKPLREEIVTSPAAVRDLLRRGQTNRHVGATDWNERSSRSHTCFKMTIESWQRCVDMSPGKGGRKVRISELSLIDLAGSEKYVSQGSDRRTEGAHINKSLLTLGKVILSLSESNATRSGNSAAPPQHIPYRDSKLTRILQNSLSGNARVAVVCTLNPSPNAVEESISTLNFAHRVKKVTLHAKRREIQESSMGTGGMGHEAQALLMRYKLEAESLRTQVQQMQSGDERLLEVQRRLDLLEMLKVRGGDRGKRGQPSLNDAESDEDVEELNHLPARPVSPMKGGSAFDFDEPSHLLREKLFTAEERIAQLEERLANQPQLSQEALSSDGQLKLIAELQRKVQELELVCEAQAADPPPKVREDVEREWQGKVDELQKKLDQREQFVAVLTRQCEELRQAKKQLWKLAHGKTADIFSTIHTPSSSPRPDQPVRPASVVGTVRIEPPSTSASPLLRKALADQQGRGKNRHPPPSLPSAAPDSPSLSTQRKRGRRSHSFSAVDHLQVMDQIAAMADTMLAASSTSEGNEDVPQRRSALNSGSDLKAEKLFLDVSMRDIHAEIATAARGRLVSGELK</sequence>
<dbReference type="PROSITE" id="PS00411">
    <property type="entry name" value="KINESIN_MOTOR_1"/>
    <property type="match status" value="1"/>
</dbReference>
<dbReference type="SMART" id="SM00129">
    <property type="entry name" value="KISc"/>
    <property type="match status" value="1"/>
</dbReference>
<feature type="region of interest" description="Disordered" evidence="7">
    <location>
        <begin position="200"/>
        <end position="226"/>
    </location>
</feature>
<name>A0A066W117_TILAU</name>
<evidence type="ECO:0000256" key="3">
    <source>
        <dbReference type="ARBA" id="ARBA00023054"/>
    </source>
</evidence>
<dbReference type="RefSeq" id="XP_013242933.1">
    <property type="nucleotide sequence ID" value="XM_013387479.1"/>
</dbReference>
<feature type="region of interest" description="Disordered" evidence="7">
    <location>
        <begin position="26"/>
        <end position="47"/>
    </location>
</feature>
<feature type="region of interest" description="Disordered" evidence="7">
    <location>
        <begin position="693"/>
        <end position="729"/>
    </location>
</feature>
<feature type="coiled-coil region" evidence="6">
    <location>
        <begin position="738"/>
        <end position="836"/>
    </location>
</feature>
<evidence type="ECO:0000313" key="9">
    <source>
        <dbReference type="EMBL" id="KDN44759.1"/>
    </source>
</evidence>
<dbReference type="Proteomes" id="UP000027361">
    <property type="component" value="Unassembled WGS sequence"/>
</dbReference>
<dbReference type="AlphaFoldDB" id="A0A066W117"/>
<keyword evidence="3 6" id="KW-0175">Coiled coil</keyword>
<feature type="compositionally biased region" description="Low complexity" evidence="7">
    <location>
        <begin position="918"/>
        <end position="928"/>
    </location>
</feature>
<dbReference type="InterPro" id="IPR027640">
    <property type="entry name" value="Kinesin-like_fam"/>
</dbReference>
<keyword evidence="4 5" id="KW-0505">Motor protein</keyword>
<dbReference type="PRINTS" id="PR00380">
    <property type="entry name" value="KINESINHEAVY"/>
</dbReference>
<feature type="domain" description="Kinesin motor" evidence="8">
    <location>
        <begin position="282"/>
        <end position="624"/>
    </location>
</feature>
<dbReference type="Pfam" id="PF00225">
    <property type="entry name" value="Kinesin"/>
    <property type="match status" value="1"/>
</dbReference>
<comment type="caution">
    <text evidence="9">The sequence shown here is derived from an EMBL/GenBank/DDBJ whole genome shotgun (WGS) entry which is preliminary data.</text>
</comment>
<dbReference type="GO" id="GO:0005874">
    <property type="term" value="C:microtubule"/>
    <property type="evidence" value="ECO:0007669"/>
    <property type="project" value="TreeGrafter"/>
</dbReference>
<dbReference type="InterPro" id="IPR027417">
    <property type="entry name" value="P-loop_NTPase"/>
</dbReference>
<reference evidence="9 10" key="1">
    <citation type="submission" date="2014-05" db="EMBL/GenBank/DDBJ databases">
        <title>Draft genome sequence of a rare smut relative, Tilletiaria anomala UBC 951.</title>
        <authorList>
            <consortium name="DOE Joint Genome Institute"/>
            <person name="Toome M."/>
            <person name="Kuo A."/>
            <person name="Henrissat B."/>
            <person name="Lipzen A."/>
            <person name="Tritt A."/>
            <person name="Yoshinaga Y."/>
            <person name="Zane M."/>
            <person name="Barry K."/>
            <person name="Grigoriev I.V."/>
            <person name="Spatafora J.W."/>
            <person name="Aimea M.C."/>
        </authorList>
    </citation>
    <scope>NUCLEOTIDE SEQUENCE [LARGE SCALE GENOMIC DNA]</scope>
    <source>
        <strain evidence="9 10">UBC 951</strain>
    </source>
</reference>
<dbReference type="GO" id="GO:0000278">
    <property type="term" value="P:mitotic cell cycle"/>
    <property type="evidence" value="ECO:0007669"/>
    <property type="project" value="TreeGrafter"/>
</dbReference>
<accession>A0A066W117</accession>
<dbReference type="OrthoDB" id="3176171at2759"/>
<dbReference type="GO" id="GO:0007018">
    <property type="term" value="P:microtubule-based movement"/>
    <property type="evidence" value="ECO:0007669"/>
    <property type="project" value="InterPro"/>
</dbReference>
<evidence type="ECO:0000256" key="2">
    <source>
        <dbReference type="ARBA" id="ARBA00022840"/>
    </source>
</evidence>
<dbReference type="HOGENOM" id="CLU_011176_0_0_1"/>
<dbReference type="GO" id="GO:0008017">
    <property type="term" value="F:microtubule binding"/>
    <property type="evidence" value="ECO:0007669"/>
    <property type="project" value="InterPro"/>
</dbReference>
<dbReference type="PANTHER" id="PTHR47968:SF75">
    <property type="entry name" value="CENTROMERE-ASSOCIATED PROTEIN E"/>
    <property type="match status" value="1"/>
</dbReference>
<keyword evidence="10" id="KW-1185">Reference proteome</keyword>
<evidence type="ECO:0000256" key="4">
    <source>
        <dbReference type="ARBA" id="ARBA00023175"/>
    </source>
</evidence>
<dbReference type="InterPro" id="IPR019821">
    <property type="entry name" value="Kinesin_motor_CS"/>
</dbReference>
<feature type="binding site" evidence="5">
    <location>
        <begin position="366"/>
        <end position="373"/>
    </location>
    <ligand>
        <name>ATP</name>
        <dbReference type="ChEBI" id="CHEBI:30616"/>
    </ligand>
</feature>
<protein>
    <submittedName>
        <fullName evidence="9">Kinesin-domain-containing protein</fullName>
    </submittedName>
</protein>
<gene>
    <name evidence="9" type="ORF">K437DRAFT_256904</name>
</gene>
<evidence type="ECO:0000256" key="5">
    <source>
        <dbReference type="PROSITE-ProRule" id="PRU00283"/>
    </source>
</evidence>
<evidence type="ECO:0000256" key="1">
    <source>
        <dbReference type="ARBA" id="ARBA00022741"/>
    </source>
</evidence>
<dbReference type="InterPro" id="IPR036961">
    <property type="entry name" value="Kinesin_motor_dom_sf"/>
</dbReference>
<dbReference type="STRING" id="1037660.A0A066W117"/>
<evidence type="ECO:0000256" key="6">
    <source>
        <dbReference type="SAM" id="Coils"/>
    </source>
</evidence>
<dbReference type="EMBL" id="JMSN01000048">
    <property type="protein sequence ID" value="KDN44759.1"/>
    <property type="molecule type" value="Genomic_DNA"/>
</dbReference>
<feature type="compositionally biased region" description="Polar residues" evidence="7">
    <location>
        <begin position="114"/>
        <end position="126"/>
    </location>
</feature>